<keyword evidence="3" id="KW-1185">Reference proteome</keyword>
<proteinExistence type="predicted"/>
<dbReference type="OrthoDB" id="2463576at2759"/>
<dbReference type="AlphaFoldDB" id="A0A2I1GZV2"/>
<gene>
    <name evidence="2" type="ORF">RhiirA4_469619</name>
</gene>
<comment type="caution">
    <text evidence="2">The sequence shown here is derived from an EMBL/GenBank/DDBJ whole genome shotgun (WGS) entry which is preliminary data.</text>
</comment>
<protein>
    <submittedName>
        <fullName evidence="2">Uncharacterized protein</fullName>
    </submittedName>
</protein>
<evidence type="ECO:0000313" key="3">
    <source>
        <dbReference type="Proteomes" id="UP000234323"/>
    </source>
</evidence>
<organism evidence="2 3">
    <name type="scientific">Rhizophagus irregularis</name>
    <dbReference type="NCBI Taxonomy" id="588596"/>
    <lineage>
        <taxon>Eukaryota</taxon>
        <taxon>Fungi</taxon>
        <taxon>Fungi incertae sedis</taxon>
        <taxon>Mucoromycota</taxon>
        <taxon>Glomeromycotina</taxon>
        <taxon>Glomeromycetes</taxon>
        <taxon>Glomerales</taxon>
        <taxon>Glomeraceae</taxon>
        <taxon>Rhizophagus</taxon>
    </lineage>
</organism>
<feature type="region of interest" description="Disordered" evidence="1">
    <location>
        <begin position="58"/>
        <end position="82"/>
    </location>
</feature>
<dbReference type="Proteomes" id="UP000234323">
    <property type="component" value="Unassembled WGS sequence"/>
</dbReference>
<dbReference type="EMBL" id="LLXI01001150">
    <property type="protein sequence ID" value="PKY52159.1"/>
    <property type="molecule type" value="Genomic_DNA"/>
</dbReference>
<accession>A0A2I1GZV2</accession>
<reference evidence="2 3" key="1">
    <citation type="submission" date="2015-10" db="EMBL/GenBank/DDBJ databases">
        <title>Genome analyses suggest a sexual origin of heterokaryosis in a supposedly ancient asexual fungus.</title>
        <authorList>
            <person name="Ropars J."/>
            <person name="Sedzielewska K."/>
            <person name="Noel J."/>
            <person name="Charron P."/>
            <person name="Farinelli L."/>
            <person name="Marton T."/>
            <person name="Kruger M."/>
            <person name="Pelin A."/>
            <person name="Brachmann A."/>
            <person name="Corradi N."/>
        </authorList>
    </citation>
    <scope>NUCLEOTIDE SEQUENCE [LARGE SCALE GENOMIC DNA]</scope>
    <source>
        <strain evidence="2 3">A4</strain>
    </source>
</reference>
<evidence type="ECO:0000313" key="2">
    <source>
        <dbReference type="EMBL" id="PKY52159.1"/>
    </source>
</evidence>
<name>A0A2I1GZV2_9GLOM</name>
<sequence>MGRSRRSLNQNLCKFLKKHNIPYQQNLFNTIHKPLVVSDNTKATESRPYKCNINDPRNSFSLYIDPPTKHPRPAPTIEDDSNTDIVIDEEVLQSLPEDGPIDDQLSQIDDVDKVACRNLGV</sequence>
<evidence type="ECO:0000256" key="1">
    <source>
        <dbReference type="SAM" id="MobiDB-lite"/>
    </source>
</evidence>